<gene>
    <name evidence="2" type="ORF">NZ47_12360</name>
</gene>
<dbReference type="STRING" id="82374.NZ47_12360"/>
<dbReference type="Proteomes" id="UP000030993">
    <property type="component" value="Unassembled WGS sequence"/>
</dbReference>
<sequence>MKLKKKLLAAGLACALAVGTPGFMDSQAFAEDIQPALVNEMDAKAQLINSMNSLTNMENGTLSFKVDLASPFFGGTVNGIFDFVSKPSVVCQGNSEVVMTLGGIPNGNTRYNFYSRETEKDVEFYSQNKNGSWDKYVYGKGNSKAIDEEIEKSLGTDLPDAVKGVTLGQRQGAEQNYIVTLDGQKVKDYLLKMSKLGNVKKGSNEKDNKLFEDILNNMGDVQCTITIDEVQHQFRNLYADLTPQVRAAAKAMLSNMKGDSGMDGIINASTVELNFSATNYGTISNIVIPEDVLNNAVLKEIPKVPEKTK</sequence>
<keyword evidence="3" id="KW-1185">Reference proteome</keyword>
<name>A0A0B2JUA0_9FIRM</name>
<feature type="signal peptide" evidence="1">
    <location>
        <begin position="1"/>
        <end position="30"/>
    </location>
</feature>
<dbReference type="AlphaFoldDB" id="A0A0B2JUA0"/>
<accession>A0A0B2JUA0</accession>
<feature type="chain" id="PRO_5002074442" evidence="1">
    <location>
        <begin position="31"/>
        <end position="309"/>
    </location>
</feature>
<evidence type="ECO:0000313" key="2">
    <source>
        <dbReference type="EMBL" id="KHM50283.1"/>
    </source>
</evidence>
<organism evidence="2 3">
    <name type="scientific">Anaerovibrio lipolyticus</name>
    <dbReference type="NCBI Taxonomy" id="82374"/>
    <lineage>
        <taxon>Bacteria</taxon>
        <taxon>Bacillati</taxon>
        <taxon>Bacillota</taxon>
        <taxon>Negativicutes</taxon>
        <taxon>Selenomonadales</taxon>
        <taxon>Selenomonadaceae</taxon>
        <taxon>Anaerovibrio</taxon>
    </lineage>
</organism>
<proteinExistence type="predicted"/>
<keyword evidence="1" id="KW-0732">Signal</keyword>
<protein>
    <submittedName>
        <fullName evidence="2">Uncharacterized protein</fullName>
    </submittedName>
</protein>
<dbReference type="RefSeq" id="WP_039211438.1">
    <property type="nucleotide sequence ID" value="NZ_JSCE01000229.1"/>
</dbReference>
<dbReference type="EMBL" id="JSCE01000229">
    <property type="protein sequence ID" value="KHM50283.1"/>
    <property type="molecule type" value="Genomic_DNA"/>
</dbReference>
<evidence type="ECO:0000313" key="3">
    <source>
        <dbReference type="Proteomes" id="UP000030993"/>
    </source>
</evidence>
<comment type="caution">
    <text evidence="2">The sequence shown here is derived from an EMBL/GenBank/DDBJ whole genome shotgun (WGS) entry which is preliminary data.</text>
</comment>
<evidence type="ECO:0000256" key="1">
    <source>
        <dbReference type="SAM" id="SignalP"/>
    </source>
</evidence>
<reference evidence="2 3" key="1">
    <citation type="journal article" date="2013" name="PLoS ONE">
        <title>Identification and characterization of three novel lipases belonging to families II and V from Anaerovibrio lipolyticus 5ST.</title>
        <authorList>
            <person name="Prive F."/>
            <person name="Kaderbhai N.N."/>
            <person name="Girdwood S."/>
            <person name="Worgan H.J."/>
            <person name="Pinloche E."/>
            <person name="Scollan N.D."/>
            <person name="Huws S.A."/>
            <person name="Newbold C.J."/>
        </authorList>
    </citation>
    <scope>NUCLEOTIDE SEQUENCE [LARGE SCALE GENOMIC DNA]</scope>
    <source>
        <strain evidence="2 3">5S</strain>
    </source>
</reference>